<accession>A0A9Y6MB14</accession>
<dbReference type="PANTHER" id="PTHR16515">
    <property type="entry name" value="PR DOMAIN ZINC FINGER PROTEIN"/>
    <property type="match status" value="1"/>
</dbReference>
<evidence type="ECO:0000256" key="4">
    <source>
        <dbReference type="ARBA" id="ARBA00022737"/>
    </source>
</evidence>
<dbReference type="FunFam" id="3.30.160.60:FF:001480">
    <property type="entry name" value="Si:cabz01071911.3"/>
    <property type="match status" value="1"/>
</dbReference>
<dbReference type="SMART" id="SM00355">
    <property type="entry name" value="ZnF_C2H2"/>
    <property type="match status" value="8"/>
</dbReference>
<name>A0A9Y6MB14_9CICH</name>
<feature type="compositionally biased region" description="Basic and acidic residues" evidence="12">
    <location>
        <begin position="205"/>
        <end position="227"/>
    </location>
</feature>
<feature type="domain" description="C2H2-type" evidence="13">
    <location>
        <begin position="522"/>
        <end position="549"/>
    </location>
</feature>
<keyword evidence="10" id="KW-0539">Nucleus</keyword>
<keyword evidence="6" id="KW-0862">Zinc</keyword>
<feature type="domain" description="C2H2-type" evidence="13">
    <location>
        <begin position="354"/>
        <end position="381"/>
    </location>
</feature>
<evidence type="ECO:0000256" key="12">
    <source>
        <dbReference type="SAM" id="MobiDB-lite"/>
    </source>
</evidence>
<feature type="domain" description="C2H2-type" evidence="13">
    <location>
        <begin position="410"/>
        <end position="437"/>
    </location>
</feature>
<evidence type="ECO:0000256" key="7">
    <source>
        <dbReference type="ARBA" id="ARBA00023015"/>
    </source>
</evidence>
<gene>
    <name evidence="15" type="primary">LOC102193630</name>
</gene>
<dbReference type="FunFam" id="3.30.160.60:FF:001156">
    <property type="entry name" value="Zinc finger protein 407"/>
    <property type="match status" value="1"/>
</dbReference>
<organism evidence="14 15">
    <name type="scientific">Pundamilia nyererei</name>
    <dbReference type="NCBI Taxonomy" id="303518"/>
    <lineage>
        <taxon>Eukaryota</taxon>
        <taxon>Metazoa</taxon>
        <taxon>Chordata</taxon>
        <taxon>Craniata</taxon>
        <taxon>Vertebrata</taxon>
        <taxon>Euteleostomi</taxon>
        <taxon>Actinopterygii</taxon>
        <taxon>Neopterygii</taxon>
        <taxon>Teleostei</taxon>
        <taxon>Neoteleostei</taxon>
        <taxon>Acanthomorphata</taxon>
        <taxon>Ovalentaria</taxon>
        <taxon>Cichlomorphae</taxon>
        <taxon>Cichliformes</taxon>
        <taxon>Cichlidae</taxon>
        <taxon>African cichlids</taxon>
        <taxon>Pseudocrenilabrinae</taxon>
        <taxon>Haplochromini</taxon>
        <taxon>Pundamilia</taxon>
    </lineage>
</organism>
<evidence type="ECO:0000313" key="15">
    <source>
        <dbReference type="RefSeq" id="XP_013770914.1"/>
    </source>
</evidence>
<dbReference type="FunFam" id="3.30.160.60:FF:002343">
    <property type="entry name" value="Zinc finger protein 33A"/>
    <property type="match status" value="1"/>
</dbReference>
<dbReference type="GO" id="GO:0010468">
    <property type="term" value="P:regulation of gene expression"/>
    <property type="evidence" value="ECO:0007669"/>
    <property type="project" value="TreeGrafter"/>
</dbReference>
<evidence type="ECO:0000256" key="9">
    <source>
        <dbReference type="ARBA" id="ARBA00023163"/>
    </source>
</evidence>
<keyword evidence="4" id="KW-0677">Repeat</keyword>
<feature type="domain" description="C2H2-type" evidence="13">
    <location>
        <begin position="466"/>
        <end position="493"/>
    </location>
</feature>
<evidence type="ECO:0000256" key="5">
    <source>
        <dbReference type="ARBA" id="ARBA00022771"/>
    </source>
</evidence>
<dbReference type="PANTHER" id="PTHR16515:SF66">
    <property type="entry name" value="C2H2-TYPE DOMAIN-CONTAINING PROTEIN"/>
    <property type="match status" value="1"/>
</dbReference>
<comment type="subcellular location">
    <subcellularLocation>
        <location evidence="1">Nucleus</location>
    </subcellularLocation>
</comment>
<dbReference type="FunFam" id="3.30.160.60:FF:000508">
    <property type="entry name" value="Myeloid zinc finger 1"/>
    <property type="match status" value="1"/>
</dbReference>
<evidence type="ECO:0000259" key="13">
    <source>
        <dbReference type="PROSITE" id="PS50157"/>
    </source>
</evidence>
<dbReference type="RefSeq" id="XP_013770914.1">
    <property type="nucleotide sequence ID" value="XM_013915460.1"/>
</dbReference>
<dbReference type="InterPro" id="IPR036236">
    <property type="entry name" value="Znf_C2H2_sf"/>
</dbReference>
<feature type="domain" description="C2H2-type" evidence="13">
    <location>
        <begin position="438"/>
        <end position="465"/>
    </location>
</feature>
<dbReference type="FunFam" id="3.30.160.60:FF:000145">
    <property type="entry name" value="Zinc finger protein 574"/>
    <property type="match status" value="1"/>
</dbReference>
<evidence type="ECO:0000313" key="14">
    <source>
        <dbReference type="Proteomes" id="UP000695023"/>
    </source>
</evidence>
<feature type="compositionally biased region" description="Basic and acidic residues" evidence="12">
    <location>
        <begin position="253"/>
        <end position="264"/>
    </location>
</feature>
<dbReference type="GO" id="GO:0008270">
    <property type="term" value="F:zinc ion binding"/>
    <property type="evidence" value="ECO:0007669"/>
    <property type="project" value="UniProtKB-KW"/>
</dbReference>
<feature type="domain" description="C2H2-type" evidence="13">
    <location>
        <begin position="494"/>
        <end position="521"/>
    </location>
</feature>
<dbReference type="Pfam" id="PF00096">
    <property type="entry name" value="zf-C2H2"/>
    <property type="match status" value="7"/>
</dbReference>
<dbReference type="PROSITE" id="PS50157">
    <property type="entry name" value="ZINC_FINGER_C2H2_2"/>
    <property type="match status" value="8"/>
</dbReference>
<feature type="region of interest" description="Disordered" evidence="12">
    <location>
        <begin position="184"/>
        <end position="323"/>
    </location>
</feature>
<dbReference type="InterPro" id="IPR050331">
    <property type="entry name" value="Zinc_finger"/>
</dbReference>
<feature type="domain" description="C2H2-type" evidence="13">
    <location>
        <begin position="382"/>
        <end position="409"/>
    </location>
</feature>
<evidence type="ECO:0000256" key="10">
    <source>
        <dbReference type="ARBA" id="ARBA00023242"/>
    </source>
</evidence>
<keyword evidence="14" id="KW-1185">Reference proteome</keyword>
<dbReference type="FunFam" id="3.30.160.60:FF:000017">
    <property type="entry name" value="zinc finger protein 62 homolog"/>
    <property type="match status" value="1"/>
</dbReference>
<feature type="compositionally biased region" description="Low complexity" evidence="12">
    <location>
        <begin position="238"/>
        <end position="249"/>
    </location>
</feature>
<evidence type="ECO:0000256" key="2">
    <source>
        <dbReference type="ARBA" id="ARBA00006991"/>
    </source>
</evidence>
<reference evidence="15" key="1">
    <citation type="submission" date="2025-08" db="UniProtKB">
        <authorList>
            <consortium name="RefSeq"/>
        </authorList>
    </citation>
    <scope>IDENTIFICATION</scope>
</reference>
<protein>
    <submittedName>
        <fullName evidence="15">Zinc finger protein 260-like isoform X1</fullName>
    </submittedName>
</protein>
<evidence type="ECO:0000256" key="8">
    <source>
        <dbReference type="ARBA" id="ARBA00023125"/>
    </source>
</evidence>
<dbReference type="SUPFAM" id="SSF57667">
    <property type="entry name" value="beta-beta-alpha zinc fingers"/>
    <property type="match status" value="4"/>
</dbReference>
<evidence type="ECO:0000256" key="6">
    <source>
        <dbReference type="ARBA" id="ARBA00022833"/>
    </source>
</evidence>
<keyword evidence="7" id="KW-0805">Transcription regulation</keyword>
<keyword evidence="8" id="KW-0238">DNA-binding</keyword>
<dbReference type="FunFam" id="3.30.160.60:FF:000624">
    <property type="entry name" value="zinc finger protein 697"/>
    <property type="match status" value="2"/>
</dbReference>
<keyword evidence="9" id="KW-0804">Transcription</keyword>
<evidence type="ECO:0000256" key="3">
    <source>
        <dbReference type="ARBA" id="ARBA00022723"/>
    </source>
</evidence>
<comment type="similarity">
    <text evidence="2">Belongs to the krueppel C2H2-type zinc-finger protein family.</text>
</comment>
<dbReference type="GO" id="GO:0003677">
    <property type="term" value="F:DNA binding"/>
    <property type="evidence" value="ECO:0007669"/>
    <property type="project" value="UniProtKB-KW"/>
</dbReference>
<dbReference type="PROSITE" id="PS00028">
    <property type="entry name" value="ZINC_FINGER_C2H2_1"/>
    <property type="match status" value="8"/>
</dbReference>
<sequence length="551" mass="63169">MPSVQYLREFINERLTAAAEQIFLEFEKTIVQYEEEIDRQRRLLDITWKPQIKLHRTDLPLRLLCREEEVLPEQQLWDQERSSSVEQEEPEAPQIKEQQEELCSSQEGEQLGLEEETDTFTVTATYEESDLSNATHSDSSVFVGTESREAFEVLNNSTQIEKDINHQPRELDVTTSAETDVHRTDLPQQHVCKQEGVLPQQQLRNQDRSSRLDQGEPEPPQRTEEQNKLCSSQEGEQSVVTETKTSTVTPAHSKSDHSESEANRDQLLTHGSAAAESRDQEGGKKGDSDSGNPESKLHVNRSQSNNSEEFPPSASRCNTDTGRKSLQCDICGKSFKKKCQMKEHYKIHTGEKPFTCNTCEKSFAQKSTLLRHMTVHTGERLFSCHICGKTFRQRGNLMIHLRIHTGERPYSCTMCEKTFSQSSHLLGHMRSHRGEKLHQCDHCGKCFSESSSLKLHKVIHTGERPHSCQLCGKTFIKRSNLLRHMRTHTGEKPYVCETCGERFTLSTSLKSHNAIHTGEKPYHCKTCGKMFRQSHHLLFHMKTHNQQKLQC</sequence>
<dbReference type="Proteomes" id="UP000695023">
    <property type="component" value="Unplaced"/>
</dbReference>
<feature type="region of interest" description="Disordered" evidence="12">
    <location>
        <begin position="75"/>
        <end position="115"/>
    </location>
</feature>
<dbReference type="Gene3D" id="3.30.160.60">
    <property type="entry name" value="Classic Zinc Finger"/>
    <property type="match status" value="8"/>
</dbReference>
<dbReference type="GeneID" id="102193630"/>
<feature type="compositionally biased region" description="Basic and acidic residues" evidence="12">
    <location>
        <begin position="276"/>
        <end position="288"/>
    </location>
</feature>
<dbReference type="AlphaFoldDB" id="A0A9Y6MB14"/>
<proteinExistence type="inferred from homology"/>
<keyword evidence="5 11" id="KW-0863">Zinc-finger</keyword>
<dbReference type="GO" id="GO:0042802">
    <property type="term" value="F:identical protein binding"/>
    <property type="evidence" value="ECO:0007669"/>
    <property type="project" value="UniProtKB-ARBA"/>
</dbReference>
<dbReference type="InterPro" id="IPR013087">
    <property type="entry name" value="Znf_C2H2_type"/>
</dbReference>
<evidence type="ECO:0000256" key="1">
    <source>
        <dbReference type="ARBA" id="ARBA00004123"/>
    </source>
</evidence>
<dbReference type="GO" id="GO:0005634">
    <property type="term" value="C:nucleus"/>
    <property type="evidence" value="ECO:0007669"/>
    <property type="project" value="UniProtKB-SubCell"/>
</dbReference>
<feature type="domain" description="C2H2-type" evidence="13">
    <location>
        <begin position="326"/>
        <end position="353"/>
    </location>
</feature>
<evidence type="ECO:0000256" key="11">
    <source>
        <dbReference type="PROSITE-ProRule" id="PRU00042"/>
    </source>
</evidence>
<keyword evidence="3" id="KW-0479">Metal-binding</keyword>